<feature type="domain" description="V-ATPase proteolipid subunit C-like" evidence="9">
    <location>
        <begin position="21"/>
        <end position="80"/>
    </location>
</feature>
<keyword evidence="7 8" id="KW-0472">Membrane</keyword>
<dbReference type="InterPro" id="IPR002379">
    <property type="entry name" value="ATPase_proteolipid_c-like_dom"/>
</dbReference>
<keyword evidence="6" id="KW-0406">Ion transport</keyword>
<dbReference type="PANTHER" id="PTHR10263">
    <property type="entry name" value="V-TYPE PROTON ATPASE PROTEOLIPID SUBUNIT"/>
    <property type="match status" value="1"/>
</dbReference>
<dbReference type="CDD" id="cd18180">
    <property type="entry name" value="ATP-synt_Vo_Ao_c_NTPK_rpt2"/>
    <property type="match status" value="1"/>
</dbReference>
<evidence type="ECO:0000256" key="2">
    <source>
        <dbReference type="ARBA" id="ARBA00007296"/>
    </source>
</evidence>
<dbReference type="GO" id="GO:0015078">
    <property type="term" value="F:proton transmembrane transporter activity"/>
    <property type="evidence" value="ECO:0007669"/>
    <property type="project" value="InterPro"/>
</dbReference>
<name>A0A645B345_9ZZZZ</name>
<feature type="transmembrane region" description="Helical" evidence="8">
    <location>
        <begin position="94"/>
        <end position="114"/>
    </location>
</feature>
<dbReference type="GO" id="GO:0033177">
    <property type="term" value="C:proton-transporting two-sector ATPase complex, proton-transporting domain"/>
    <property type="evidence" value="ECO:0007669"/>
    <property type="project" value="InterPro"/>
</dbReference>
<dbReference type="Pfam" id="PF00137">
    <property type="entry name" value="ATP-synt_C"/>
    <property type="match status" value="2"/>
</dbReference>
<comment type="caution">
    <text evidence="10">The sequence shown here is derived from an EMBL/GenBank/DDBJ whole genome shotgun (WGS) entry which is preliminary data.</text>
</comment>
<evidence type="ECO:0000256" key="4">
    <source>
        <dbReference type="ARBA" id="ARBA00022692"/>
    </source>
</evidence>
<gene>
    <name evidence="10" type="primary">ntpK_14</name>
    <name evidence="10" type="ORF">SDC9_106332</name>
</gene>
<comment type="similarity">
    <text evidence="2">Belongs to the V-ATPase proteolipid subunit family.</text>
</comment>
<protein>
    <submittedName>
        <fullName evidence="10">V-type sodium ATPase subunit K</fullName>
    </submittedName>
</protein>
<feature type="domain" description="V-ATPase proteolipid subunit C-like" evidence="9">
    <location>
        <begin position="105"/>
        <end position="162"/>
    </location>
</feature>
<keyword evidence="4 8" id="KW-0812">Transmembrane</keyword>
<evidence type="ECO:0000256" key="1">
    <source>
        <dbReference type="ARBA" id="ARBA00004141"/>
    </source>
</evidence>
<evidence type="ECO:0000259" key="9">
    <source>
        <dbReference type="Pfam" id="PF00137"/>
    </source>
</evidence>
<evidence type="ECO:0000313" key="10">
    <source>
        <dbReference type="EMBL" id="MPM59488.1"/>
    </source>
</evidence>
<keyword evidence="5 8" id="KW-1133">Transmembrane helix</keyword>
<dbReference type="SUPFAM" id="SSF81333">
    <property type="entry name" value="F1F0 ATP synthase subunit C"/>
    <property type="match status" value="2"/>
</dbReference>
<comment type="subcellular location">
    <subcellularLocation>
        <location evidence="1">Membrane</location>
        <topology evidence="1">Multi-pass membrane protein</topology>
    </subcellularLocation>
</comment>
<dbReference type="EMBL" id="VSSQ01017318">
    <property type="protein sequence ID" value="MPM59488.1"/>
    <property type="molecule type" value="Genomic_DNA"/>
</dbReference>
<sequence>MNFATFLEFMTQNGGLLFALLGAALATALPGIGSAKGVGIVGEAASGLITEDPDKFGQALILQVLPGTQGFYGFVTTLIILNKIGLLGGTAAQVSLGSGFLIFLASLPIVIAGWKSAIAQGKTAAAGISILAKKPEHMFKGVLFAAMVETYAVIALVTSIIMIVGIQV</sequence>
<dbReference type="CDD" id="cd18179">
    <property type="entry name" value="ATP-synt_Vo_Ao_c_NTPK_rpt1"/>
    <property type="match status" value="1"/>
</dbReference>
<organism evidence="10">
    <name type="scientific">bioreactor metagenome</name>
    <dbReference type="NCBI Taxonomy" id="1076179"/>
    <lineage>
        <taxon>unclassified sequences</taxon>
        <taxon>metagenomes</taxon>
        <taxon>ecological metagenomes</taxon>
    </lineage>
</organism>
<evidence type="ECO:0000256" key="8">
    <source>
        <dbReference type="SAM" id="Phobius"/>
    </source>
</evidence>
<evidence type="ECO:0000256" key="5">
    <source>
        <dbReference type="ARBA" id="ARBA00022989"/>
    </source>
</evidence>
<feature type="transmembrane region" description="Helical" evidence="8">
    <location>
        <begin position="142"/>
        <end position="166"/>
    </location>
</feature>
<reference evidence="10" key="1">
    <citation type="submission" date="2019-08" db="EMBL/GenBank/DDBJ databases">
        <authorList>
            <person name="Kucharzyk K."/>
            <person name="Murdoch R.W."/>
            <person name="Higgins S."/>
            <person name="Loffler F."/>
        </authorList>
    </citation>
    <scope>NUCLEOTIDE SEQUENCE</scope>
</reference>
<dbReference type="InterPro" id="IPR035921">
    <property type="entry name" value="F/V-ATP_Csub_sf"/>
</dbReference>
<dbReference type="FunFam" id="1.20.120.610:FF:000005">
    <property type="entry name" value="V-type sodium ATPase subunit K"/>
    <property type="match status" value="1"/>
</dbReference>
<keyword evidence="3" id="KW-0813">Transport</keyword>
<dbReference type="NCBIfam" id="NF005124">
    <property type="entry name" value="PRK06558.1"/>
    <property type="match status" value="1"/>
</dbReference>
<proteinExistence type="inferred from homology"/>
<accession>A0A645B345</accession>
<evidence type="ECO:0000256" key="7">
    <source>
        <dbReference type="ARBA" id="ARBA00023136"/>
    </source>
</evidence>
<dbReference type="Gene3D" id="1.20.120.610">
    <property type="entry name" value="lithium bound rotor ring of v- atpase"/>
    <property type="match status" value="1"/>
</dbReference>
<feature type="transmembrane region" description="Helical" evidence="8">
    <location>
        <begin position="59"/>
        <end position="82"/>
    </location>
</feature>
<evidence type="ECO:0000256" key="3">
    <source>
        <dbReference type="ARBA" id="ARBA00022448"/>
    </source>
</evidence>
<dbReference type="AlphaFoldDB" id="A0A645B345"/>
<evidence type="ECO:0000256" key="6">
    <source>
        <dbReference type="ARBA" id="ARBA00023065"/>
    </source>
</evidence>